<gene>
    <name evidence="1" type="ORF">CTI12_AA574010</name>
</gene>
<comment type="caution">
    <text evidence="1">The sequence shown here is derived from an EMBL/GenBank/DDBJ whole genome shotgun (WGS) entry which is preliminary data.</text>
</comment>
<dbReference type="EMBL" id="PKPP01014966">
    <property type="protein sequence ID" value="PWA39102.1"/>
    <property type="molecule type" value="Genomic_DNA"/>
</dbReference>
<reference evidence="1 2" key="1">
    <citation type="journal article" date="2018" name="Mol. Plant">
        <title>The genome of Artemisia annua provides insight into the evolution of Asteraceae family and artemisinin biosynthesis.</title>
        <authorList>
            <person name="Shen Q."/>
            <person name="Zhang L."/>
            <person name="Liao Z."/>
            <person name="Wang S."/>
            <person name="Yan T."/>
            <person name="Shi P."/>
            <person name="Liu M."/>
            <person name="Fu X."/>
            <person name="Pan Q."/>
            <person name="Wang Y."/>
            <person name="Lv Z."/>
            <person name="Lu X."/>
            <person name="Zhang F."/>
            <person name="Jiang W."/>
            <person name="Ma Y."/>
            <person name="Chen M."/>
            <person name="Hao X."/>
            <person name="Li L."/>
            <person name="Tang Y."/>
            <person name="Lv G."/>
            <person name="Zhou Y."/>
            <person name="Sun X."/>
            <person name="Brodelius P.E."/>
            <person name="Rose J.K.C."/>
            <person name="Tang K."/>
        </authorList>
    </citation>
    <scope>NUCLEOTIDE SEQUENCE [LARGE SCALE GENOMIC DNA]</scope>
    <source>
        <strain evidence="2">cv. Huhao1</strain>
        <tissue evidence="1">Leaf</tissue>
    </source>
</reference>
<protein>
    <submittedName>
        <fullName evidence="1">Beta-ketoacyl reductase 1</fullName>
    </submittedName>
</protein>
<organism evidence="1 2">
    <name type="scientific">Artemisia annua</name>
    <name type="common">Sweet wormwood</name>
    <dbReference type="NCBI Taxonomy" id="35608"/>
    <lineage>
        <taxon>Eukaryota</taxon>
        <taxon>Viridiplantae</taxon>
        <taxon>Streptophyta</taxon>
        <taxon>Embryophyta</taxon>
        <taxon>Tracheophyta</taxon>
        <taxon>Spermatophyta</taxon>
        <taxon>Magnoliopsida</taxon>
        <taxon>eudicotyledons</taxon>
        <taxon>Gunneridae</taxon>
        <taxon>Pentapetalae</taxon>
        <taxon>asterids</taxon>
        <taxon>campanulids</taxon>
        <taxon>Asterales</taxon>
        <taxon>Asteraceae</taxon>
        <taxon>Asteroideae</taxon>
        <taxon>Anthemideae</taxon>
        <taxon>Artemisiinae</taxon>
        <taxon>Artemisia</taxon>
    </lineage>
</organism>
<evidence type="ECO:0000313" key="1">
    <source>
        <dbReference type="EMBL" id="PWA39102.1"/>
    </source>
</evidence>
<dbReference type="AlphaFoldDB" id="A0A2U1KQR6"/>
<accession>A0A2U1KQR6</accession>
<keyword evidence="2" id="KW-1185">Reference proteome</keyword>
<sequence length="136" mass="14932">MPMTSAVPLYVATKMASTKRSSFFVASASGYAKAGLRWLGHKPRCTLALLTGHTQSSGLCFTRCQKLPLMLGVTVSASKSERGDSSKILGRKSDDICCLVKSGCFEYPFPNFSDSLSTTRLHVNHDYMNKTQLFRP</sequence>
<dbReference type="STRING" id="35608.A0A2U1KQR6"/>
<evidence type="ECO:0000313" key="2">
    <source>
        <dbReference type="Proteomes" id="UP000245207"/>
    </source>
</evidence>
<proteinExistence type="predicted"/>
<dbReference type="Proteomes" id="UP000245207">
    <property type="component" value="Unassembled WGS sequence"/>
</dbReference>
<dbReference type="OrthoDB" id="5545019at2759"/>
<name>A0A2U1KQR6_ARTAN</name>